<dbReference type="InterPro" id="IPR000639">
    <property type="entry name" value="Epox_hydrolase-like"/>
</dbReference>
<dbReference type="PANTHER" id="PTHR43329">
    <property type="entry name" value="EPOXIDE HYDROLASE"/>
    <property type="match status" value="1"/>
</dbReference>
<name>A0ABQ2GFW0_9DEIO</name>
<gene>
    <name evidence="3" type="ORF">GCM10010840_34330</name>
</gene>
<evidence type="ECO:0000313" key="4">
    <source>
        <dbReference type="Proteomes" id="UP000639973"/>
    </source>
</evidence>
<evidence type="ECO:0000259" key="2">
    <source>
        <dbReference type="Pfam" id="PF00561"/>
    </source>
</evidence>
<dbReference type="Gene3D" id="3.40.50.1820">
    <property type="entry name" value="alpha/beta hydrolase"/>
    <property type="match status" value="1"/>
</dbReference>
<organism evidence="3 4">
    <name type="scientific">Deinococcus aerolatus</name>
    <dbReference type="NCBI Taxonomy" id="522487"/>
    <lineage>
        <taxon>Bacteria</taxon>
        <taxon>Thermotogati</taxon>
        <taxon>Deinococcota</taxon>
        <taxon>Deinococci</taxon>
        <taxon>Deinococcales</taxon>
        <taxon>Deinococcaceae</taxon>
        <taxon>Deinococcus</taxon>
    </lineage>
</organism>
<proteinExistence type="predicted"/>
<dbReference type="SUPFAM" id="SSF53474">
    <property type="entry name" value="alpha/beta-Hydrolases"/>
    <property type="match status" value="1"/>
</dbReference>
<comment type="caution">
    <text evidence="3">The sequence shown here is derived from an EMBL/GenBank/DDBJ whole genome shotgun (WGS) entry which is preliminary data.</text>
</comment>
<dbReference type="InterPro" id="IPR029058">
    <property type="entry name" value="AB_hydrolase_fold"/>
</dbReference>
<feature type="domain" description="AB hydrolase-1" evidence="2">
    <location>
        <begin position="45"/>
        <end position="175"/>
    </location>
</feature>
<evidence type="ECO:0000256" key="1">
    <source>
        <dbReference type="ARBA" id="ARBA00022801"/>
    </source>
</evidence>
<dbReference type="EMBL" id="BMOL01000027">
    <property type="protein sequence ID" value="GGL93447.1"/>
    <property type="molecule type" value="Genomic_DNA"/>
</dbReference>
<dbReference type="InterPro" id="IPR000073">
    <property type="entry name" value="AB_hydrolase_1"/>
</dbReference>
<keyword evidence="1 3" id="KW-0378">Hydrolase</keyword>
<dbReference type="GO" id="GO:0016787">
    <property type="term" value="F:hydrolase activity"/>
    <property type="evidence" value="ECO:0007669"/>
    <property type="project" value="UniProtKB-KW"/>
</dbReference>
<dbReference type="PRINTS" id="PR00412">
    <property type="entry name" value="EPOXHYDRLASE"/>
</dbReference>
<keyword evidence="4" id="KW-1185">Reference proteome</keyword>
<dbReference type="Proteomes" id="UP000639973">
    <property type="component" value="Unassembled WGS sequence"/>
</dbReference>
<dbReference type="PRINTS" id="PR00111">
    <property type="entry name" value="ABHYDROLASE"/>
</dbReference>
<reference evidence="4" key="1">
    <citation type="journal article" date="2019" name="Int. J. Syst. Evol. Microbiol.">
        <title>The Global Catalogue of Microorganisms (GCM) 10K type strain sequencing project: providing services to taxonomists for standard genome sequencing and annotation.</title>
        <authorList>
            <consortium name="The Broad Institute Genomics Platform"/>
            <consortium name="The Broad Institute Genome Sequencing Center for Infectious Disease"/>
            <person name="Wu L."/>
            <person name="Ma J."/>
        </authorList>
    </citation>
    <scope>NUCLEOTIDE SEQUENCE [LARGE SCALE GENOMIC DNA]</scope>
    <source>
        <strain evidence="4">JCM 15442</strain>
    </source>
</reference>
<accession>A0ABQ2GFW0</accession>
<sequence>MVERKGQAAPQTRVLLSLMFDGFVLEMVQLPEATLRVRYGGSGSPLLLLHGHPRTHATWHRVAPLLARTHTVICPDLRGYGQSSKPADTPDHSGMSKRALAGDMAALMTHLGHARFAVAGHDRGSYVAFRLAMDHPERVSHLAFLGFVPILEALERAGERFARQWWHWFFFGQPEKPERSILADPDVWYGNTPEKRAQMGEEAYADYHAAVHNPATVHAMLEDYRAGLGIDREHDAADRRAGRVLGCPTLVLWPLLDDPDLYDDILGIWQPWAPDLRGHGLKSGHHLSEEIPEDLAAALLTFLDGR</sequence>
<dbReference type="Pfam" id="PF00561">
    <property type="entry name" value="Abhydrolase_1"/>
    <property type="match status" value="1"/>
</dbReference>
<evidence type="ECO:0000313" key="3">
    <source>
        <dbReference type="EMBL" id="GGL93447.1"/>
    </source>
</evidence>
<protein>
    <submittedName>
        <fullName evidence="3">Hydrolase</fullName>
    </submittedName>
</protein>